<dbReference type="InterPro" id="IPR013012">
    <property type="entry name" value="PTS_EIIB_3"/>
</dbReference>
<dbReference type="GO" id="GO:1901264">
    <property type="term" value="P:carbohydrate derivative transport"/>
    <property type="evidence" value="ECO:0007669"/>
    <property type="project" value="TreeGrafter"/>
</dbReference>
<dbReference type="PROSITE" id="PS51100">
    <property type="entry name" value="PTS_EIIB_TYPE_3"/>
    <property type="match status" value="1"/>
</dbReference>
<gene>
    <name evidence="21" type="ORF">A5888_002161</name>
    <name evidence="20" type="ORF">A5888_002666</name>
</gene>
<evidence type="ECO:0000313" key="20">
    <source>
        <dbReference type="EMBL" id="OTP14565.1"/>
    </source>
</evidence>
<comment type="subcellular location">
    <subcellularLocation>
        <location evidence="1">Cell membrane</location>
        <topology evidence="1">Multi-pass membrane protein</topology>
    </subcellularLocation>
</comment>
<evidence type="ECO:0000256" key="8">
    <source>
        <dbReference type="ARBA" id="ARBA00022679"/>
    </source>
</evidence>
<dbReference type="GO" id="GO:0009401">
    <property type="term" value="P:phosphoenolpyruvate-dependent sugar phosphotransferase system"/>
    <property type="evidence" value="ECO:0007669"/>
    <property type="project" value="UniProtKB-KW"/>
</dbReference>
<dbReference type="PANTHER" id="PTHR33989">
    <property type="match status" value="1"/>
</dbReference>
<reference evidence="21" key="2">
    <citation type="submission" date="2017-05" db="EMBL/GenBank/DDBJ databases">
        <authorList>
            <consortium name="The Broad Institute Genomics Platform"/>
            <consortium name="The Broad Institute Genomic Center for Infectious Diseases"/>
            <person name="Earl A."/>
            <person name="Manson A."/>
            <person name="Schwartman J."/>
            <person name="Gilmore M."/>
            <person name="Abouelleil A."/>
            <person name="Cao P."/>
            <person name="Chapman S."/>
            <person name="Cusick C."/>
            <person name="Shea T."/>
            <person name="Young S."/>
            <person name="Neafsey D."/>
            <person name="Nusbaum C."/>
            <person name="Birren B."/>
        </authorList>
    </citation>
    <scope>NUCLEOTIDE SEQUENCE</scope>
    <source>
        <strain evidence="21">9E7_DIV0242</strain>
    </source>
</reference>
<dbReference type="AlphaFoldDB" id="A0A242K542"/>
<feature type="transmembrane region" description="Helical" evidence="17">
    <location>
        <begin position="209"/>
        <end position="228"/>
    </location>
</feature>
<dbReference type="GO" id="GO:0005886">
    <property type="term" value="C:plasma membrane"/>
    <property type="evidence" value="ECO:0007669"/>
    <property type="project" value="UniProtKB-SubCell"/>
</dbReference>
<evidence type="ECO:0000259" key="18">
    <source>
        <dbReference type="PROSITE" id="PS51100"/>
    </source>
</evidence>
<evidence type="ECO:0000256" key="14">
    <source>
        <dbReference type="ARBA" id="ARBA00029639"/>
    </source>
</evidence>
<evidence type="ECO:0000256" key="15">
    <source>
        <dbReference type="ARBA" id="ARBA00048444"/>
    </source>
</evidence>
<dbReference type="EMBL" id="NGMM01000004">
    <property type="protein sequence ID" value="OTP14565.1"/>
    <property type="molecule type" value="Genomic_DNA"/>
</dbReference>
<dbReference type="InterPro" id="IPR003501">
    <property type="entry name" value="PTS_EIIB_2/3"/>
</dbReference>
<dbReference type="Pfam" id="PF02302">
    <property type="entry name" value="PTS_IIB"/>
    <property type="match status" value="1"/>
</dbReference>
<dbReference type="Gene3D" id="3.40.50.2300">
    <property type="match status" value="1"/>
</dbReference>
<evidence type="ECO:0000259" key="19">
    <source>
        <dbReference type="PROSITE" id="PS51105"/>
    </source>
</evidence>
<evidence type="ECO:0000256" key="17">
    <source>
        <dbReference type="SAM" id="Phobius"/>
    </source>
</evidence>
<feature type="modified residue" description="Phosphocysteine; by EIIA" evidence="16">
    <location>
        <position position="7"/>
    </location>
</feature>
<evidence type="ECO:0000256" key="1">
    <source>
        <dbReference type="ARBA" id="ARBA00004651"/>
    </source>
</evidence>
<comment type="catalytic activity">
    <reaction evidence="15">
        <text>lactose(out) + N(pros)-phospho-L-histidyl-[protein] = lactose 6-phosphate(in) + L-histidyl-[protein]</text>
        <dbReference type="Rhea" id="RHEA:42400"/>
        <dbReference type="Rhea" id="RHEA-COMP:9745"/>
        <dbReference type="Rhea" id="RHEA-COMP:9746"/>
        <dbReference type="ChEBI" id="CHEBI:17716"/>
        <dbReference type="ChEBI" id="CHEBI:29979"/>
        <dbReference type="ChEBI" id="CHEBI:64837"/>
        <dbReference type="ChEBI" id="CHEBI:79080"/>
        <dbReference type="EC" id="2.7.1.207"/>
    </reaction>
</comment>
<keyword evidence="4" id="KW-0813">Transport</keyword>
<evidence type="ECO:0000256" key="5">
    <source>
        <dbReference type="ARBA" id="ARBA00022475"/>
    </source>
</evidence>
<feature type="transmembrane region" description="Helical" evidence="17">
    <location>
        <begin position="248"/>
        <end position="265"/>
    </location>
</feature>
<evidence type="ECO:0000256" key="13">
    <source>
        <dbReference type="ARBA" id="ARBA00023136"/>
    </source>
</evidence>
<evidence type="ECO:0000256" key="7">
    <source>
        <dbReference type="ARBA" id="ARBA00022597"/>
    </source>
</evidence>
<feature type="transmembrane region" description="Helical" evidence="17">
    <location>
        <begin position="143"/>
        <end position="164"/>
    </location>
</feature>
<feature type="transmembrane region" description="Helical" evidence="17">
    <location>
        <begin position="445"/>
        <end position="470"/>
    </location>
</feature>
<name>A0A242K542_9ENTE</name>
<proteinExistence type="predicted"/>
<evidence type="ECO:0000256" key="2">
    <source>
        <dbReference type="ARBA" id="ARBA00012802"/>
    </source>
</evidence>
<evidence type="ECO:0000256" key="4">
    <source>
        <dbReference type="ARBA" id="ARBA00022448"/>
    </source>
</evidence>
<keyword evidence="8" id="KW-0808">Transferase</keyword>
<evidence type="ECO:0000313" key="21">
    <source>
        <dbReference type="EMBL" id="WYJ90404.1"/>
    </source>
</evidence>
<protein>
    <recommendedName>
        <fullName evidence="3">PTS system lactose-specific EIICB component</fullName>
        <ecNumber evidence="2">2.7.1.207</ecNumber>
    </recommendedName>
    <alternativeName>
        <fullName evidence="14">EIICB-Lac</fullName>
    </alternativeName>
</protein>
<evidence type="ECO:0000256" key="3">
    <source>
        <dbReference type="ARBA" id="ARBA00020834"/>
    </source>
</evidence>
<dbReference type="PROSITE" id="PS51105">
    <property type="entry name" value="PTS_EIIC_TYPE_3"/>
    <property type="match status" value="1"/>
</dbReference>
<dbReference type="SUPFAM" id="SSF52794">
    <property type="entry name" value="PTS system IIB component-like"/>
    <property type="match status" value="1"/>
</dbReference>
<feature type="domain" description="PTS EIIB type-3" evidence="18">
    <location>
        <begin position="1"/>
        <end position="106"/>
    </location>
</feature>
<dbReference type="NCBIfam" id="TIGR00410">
    <property type="entry name" value="lacE"/>
    <property type="match status" value="1"/>
</dbReference>
<keyword evidence="11" id="KW-0418">Kinase</keyword>
<evidence type="ECO:0000256" key="9">
    <source>
        <dbReference type="ARBA" id="ARBA00022683"/>
    </source>
</evidence>
<feature type="transmembrane region" description="Helical" evidence="17">
    <location>
        <begin position="286"/>
        <end position="306"/>
    </location>
</feature>
<keyword evidence="10 17" id="KW-0812">Transmembrane</keyword>
<feature type="transmembrane region" description="Helical" evidence="17">
    <location>
        <begin position="176"/>
        <end position="197"/>
    </location>
</feature>
<keyword evidence="7" id="KW-0762">Sugar transport</keyword>
<keyword evidence="13 17" id="KW-0472">Membrane</keyword>
<dbReference type="PANTHER" id="PTHR33989:SF4">
    <property type="entry name" value="PTS SYSTEM N,N'-DIACETYLCHITOBIOSE-SPECIFIC EIIC COMPONENT"/>
    <property type="match status" value="1"/>
</dbReference>
<dbReference type="EC" id="2.7.1.207" evidence="2"/>
<organism evidence="20">
    <name type="scientific">Candidatus Enterococcus clewellii</name>
    <dbReference type="NCBI Taxonomy" id="1834193"/>
    <lineage>
        <taxon>Bacteria</taxon>
        <taxon>Bacillati</taxon>
        <taxon>Bacillota</taxon>
        <taxon>Bacilli</taxon>
        <taxon>Lactobacillales</taxon>
        <taxon>Enterococcaceae</taxon>
        <taxon>Enterococcus</taxon>
    </lineage>
</organism>
<accession>A0A242K542</accession>
<dbReference type="Proteomes" id="UP000195141">
    <property type="component" value="Chromosome"/>
</dbReference>
<dbReference type="InterPro" id="IPR036095">
    <property type="entry name" value="PTS_EIIB-like_sf"/>
</dbReference>
<keyword evidence="22" id="KW-1185">Reference proteome</keyword>
<keyword evidence="12 17" id="KW-1133">Transmembrane helix</keyword>
<reference evidence="21" key="3">
    <citation type="submission" date="2024-03" db="EMBL/GenBank/DDBJ databases">
        <title>The Genome Sequence of Enterococcus sp. DIV0242b.</title>
        <authorList>
            <consortium name="The Broad Institute Genomics Platform"/>
            <consortium name="The Broad Institute Microbial Omics Core"/>
            <consortium name="The Broad Institute Genomic Center for Infectious Diseases"/>
            <person name="Earl A."/>
            <person name="Manson A."/>
            <person name="Gilmore M."/>
            <person name="Schwartman J."/>
            <person name="Shea T."/>
            <person name="Abouelleil A."/>
            <person name="Cao P."/>
            <person name="Chapman S."/>
            <person name="Cusick C."/>
            <person name="Young S."/>
            <person name="Neafsey D."/>
            <person name="Nusbaum C."/>
            <person name="Birren B."/>
        </authorList>
    </citation>
    <scope>NUCLEOTIDE SEQUENCE</scope>
    <source>
        <strain evidence="21">9E7_DIV0242</strain>
    </source>
</reference>
<evidence type="ECO:0000256" key="6">
    <source>
        <dbReference type="ARBA" id="ARBA00022553"/>
    </source>
</evidence>
<dbReference type="InterPro" id="IPR003352">
    <property type="entry name" value="PTS_EIIC"/>
</dbReference>
<dbReference type="InterPro" id="IPR004501">
    <property type="entry name" value="PTS_EIIC_3"/>
</dbReference>
<keyword evidence="9" id="KW-0598">Phosphotransferase system</keyword>
<feature type="domain" description="PTS EIIC type-3" evidence="19">
    <location>
        <begin position="116"/>
        <end position="513"/>
    </location>
</feature>
<evidence type="ECO:0000256" key="10">
    <source>
        <dbReference type="ARBA" id="ARBA00022692"/>
    </source>
</evidence>
<dbReference type="GO" id="GO:0016301">
    <property type="term" value="F:kinase activity"/>
    <property type="evidence" value="ECO:0007669"/>
    <property type="project" value="UniProtKB-KW"/>
</dbReference>
<dbReference type="InterPro" id="IPR051088">
    <property type="entry name" value="PTS_Sugar-EIIC/EIIB"/>
</dbReference>
<dbReference type="Pfam" id="PF02378">
    <property type="entry name" value="PTS_EIIC"/>
    <property type="match status" value="1"/>
</dbReference>
<dbReference type="GO" id="GO:0008982">
    <property type="term" value="F:protein-N(PI)-phosphohistidine-sugar phosphotransferase activity"/>
    <property type="evidence" value="ECO:0007669"/>
    <property type="project" value="InterPro"/>
</dbReference>
<evidence type="ECO:0000313" key="22">
    <source>
        <dbReference type="Proteomes" id="UP000195141"/>
    </source>
</evidence>
<dbReference type="RefSeq" id="WP_170924807.1">
    <property type="nucleotide sequence ID" value="NZ_CP147247.1"/>
</dbReference>
<feature type="transmembrane region" description="Helical" evidence="17">
    <location>
        <begin position="326"/>
        <end position="349"/>
    </location>
</feature>
<evidence type="ECO:0000256" key="16">
    <source>
        <dbReference type="PROSITE-ProRule" id="PRU00423"/>
    </source>
</evidence>
<reference evidence="20" key="1">
    <citation type="submission" date="2017-05" db="EMBL/GenBank/DDBJ databases">
        <title>The Genome Sequence of Enterococcus sp. 9E7_DIV0242.</title>
        <authorList>
            <consortium name="The Broad Institute Genomics Platform"/>
            <consortium name="The Broad Institute Genomic Center for Infectious Diseases"/>
            <person name="Earl A."/>
            <person name="Manson A."/>
            <person name="Schwartman J."/>
            <person name="Gilmore M."/>
            <person name="Abouelleil A."/>
            <person name="Cao P."/>
            <person name="Chapman S."/>
            <person name="Cusick C."/>
            <person name="Shea T."/>
            <person name="Young S."/>
            <person name="Neafsey D."/>
            <person name="Nusbaum C."/>
            <person name="Birren B."/>
        </authorList>
    </citation>
    <scope>NUCLEOTIDE SEQUENCE [LARGE SCALE GENOMIC DNA]</scope>
    <source>
        <strain evidence="20">9E7_DIV0242</strain>
    </source>
</reference>
<sequence length="549" mass="59903">MNILVCCSSGMSSSILVRKLREEVKNNHLEEIRVGACSLENLALFIKQTDYILVSPQLSFRMETIQSLIGAREIPIYEIAKEDFGEMNAKKILLDFMLFVNSEEEKRMDKSNAGKFSDKLQSGVVRFSNNLVIKTIANGMLRILPITIIGSIAVILLNLEIPAWKNFLENSGLSSIIGLGSALTTDIITIYVILALATEMANNLKKGQLESIMFSMMSFFMLTPIAVFEVGDSTTRAFELSLLGSKGMFVGMLVALTVPYLYAKLIDLNLTIKLPESVPPMISRTFSSLIPGLIIAVVTITISGLFQATAFGNIHNCIYTLLQTPLQGLGASIFTMLFIVFFGEILWFFGIHGSGALGAITSTLYLPPSIENINAYADGIEMPNILTESFLNVYKGPRHLALALLLVIVCRSIQLKSVGKISVVPGLFGISEPMKFGIPMVLNPLIFVPMTLAPVFSIGIAYVATIIGFLPKVGVTLPWAMPPIVSGILAGGWQGAFIQIIQFIAIIALYLPFLKALDKQKVTEENVVETKPEEKVTVDAISTKGVEAE</sequence>
<evidence type="ECO:0000256" key="11">
    <source>
        <dbReference type="ARBA" id="ARBA00022777"/>
    </source>
</evidence>
<evidence type="ECO:0000256" key="12">
    <source>
        <dbReference type="ARBA" id="ARBA00022989"/>
    </source>
</evidence>
<keyword evidence="5" id="KW-1003">Cell membrane</keyword>
<dbReference type="EMBL" id="CP147247">
    <property type="protein sequence ID" value="WYJ90404.1"/>
    <property type="molecule type" value="Genomic_DNA"/>
</dbReference>
<keyword evidence="6" id="KW-0597">Phosphoprotein</keyword>
<feature type="transmembrane region" description="Helical" evidence="17">
    <location>
        <begin position="490"/>
        <end position="511"/>
    </location>
</feature>